<keyword evidence="1" id="KW-0812">Transmembrane</keyword>
<gene>
    <name evidence="2" type="ORF">METZ01_LOCUS60062</name>
</gene>
<accession>A0A381SV51</accession>
<evidence type="ECO:0000256" key="1">
    <source>
        <dbReference type="SAM" id="Phobius"/>
    </source>
</evidence>
<organism evidence="2">
    <name type="scientific">marine metagenome</name>
    <dbReference type="NCBI Taxonomy" id="408172"/>
    <lineage>
        <taxon>unclassified sequences</taxon>
        <taxon>metagenomes</taxon>
        <taxon>ecological metagenomes</taxon>
    </lineage>
</organism>
<feature type="transmembrane region" description="Helical" evidence="1">
    <location>
        <begin position="36"/>
        <end position="58"/>
    </location>
</feature>
<dbReference type="AlphaFoldDB" id="A0A381SV51"/>
<protein>
    <submittedName>
        <fullName evidence="2">Uncharacterized protein</fullName>
    </submittedName>
</protein>
<dbReference type="EMBL" id="UINC01003538">
    <property type="protein sequence ID" value="SVA07208.1"/>
    <property type="molecule type" value="Genomic_DNA"/>
</dbReference>
<keyword evidence="1" id="KW-1133">Transmembrane helix</keyword>
<name>A0A381SV51_9ZZZZ</name>
<sequence>MFIPLFAGTEIVAQSGGLNQLSETKLTLIEMNGTGAMLTLIFPWVVTGLSVVSTIMGAPERKETKKVLWRWRSYSWGAAIIMAFFVALSFTTLGIFYIPALSLAIGAAIFNK</sequence>
<evidence type="ECO:0000313" key="2">
    <source>
        <dbReference type="EMBL" id="SVA07208.1"/>
    </source>
</evidence>
<keyword evidence="1" id="KW-0472">Membrane</keyword>
<reference evidence="2" key="1">
    <citation type="submission" date="2018-05" db="EMBL/GenBank/DDBJ databases">
        <authorList>
            <person name="Lanie J.A."/>
            <person name="Ng W.-L."/>
            <person name="Kazmierczak K.M."/>
            <person name="Andrzejewski T.M."/>
            <person name="Davidsen T.M."/>
            <person name="Wayne K.J."/>
            <person name="Tettelin H."/>
            <person name="Glass J.I."/>
            <person name="Rusch D."/>
            <person name="Podicherti R."/>
            <person name="Tsui H.-C.T."/>
            <person name="Winkler M.E."/>
        </authorList>
    </citation>
    <scope>NUCLEOTIDE SEQUENCE</scope>
</reference>
<feature type="transmembrane region" description="Helical" evidence="1">
    <location>
        <begin position="79"/>
        <end position="110"/>
    </location>
</feature>
<proteinExistence type="predicted"/>